<feature type="domain" description="CoA-binding" evidence="8">
    <location>
        <begin position="93"/>
        <end position="194"/>
    </location>
</feature>
<dbReference type="NCBIfam" id="NF003993">
    <property type="entry name" value="PRK05472.2-2"/>
    <property type="match status" value="1"/>
</dbReference>
<evidence type="ECO:0000259" key="8">
    <source>
        <dbReference type="SMART" id="SM00881"/>
    </source>
</evidence>
<dbReference type="SUPFAM" id="SSF51735">
    <property type="entry name" value="NAD(P)-binding Rossmann-fold domains"/>
    <property type="match status" value="1"/>
</dbReference>
<dbReference type="NCBIfam" id="NF003994">
    <property type="entry name" value="PRK05472.2-3"/>
    <property type="match status" value="1"/>
</dbReference>
<sequence>MPYPVFHTHRGVVSVRNGAIPDIVIRRLPIYVRTLRRLAAAGIDSVSSEELATHLGVTAAQIRRDLSFFGRFGKQGKGYDVRHLIEEITRILHLDRTWDVALVGFGRLGQAIAHYRGFEEDGFRIAAIFDHNPDHIGQVVNGVVVLPDYQIESVVRESGIKIGIIAVPADAAQQAADQLIAGGVRAILNYAPVILRLPPGIWMREIDPTSALQSLTYYLEPAPIPDSVLSPGSFTTSWPGSNGGRTPGSFRA</sequence>
<dbReference type="Pfam" id="PF06971">
    <property type="entry name" value="Put_DNA-bind_N"/>
    <property type="match status" value="1"/>
</dbReference>
<comment type="subcellular location">
    <subcellularLocation>
        <location evidence="7">Cytoplasm</location>
    </subcellularLocation>
</comment>
<dbReference type="AlphaFoldDB" id="A0A831X700"/>
<organism evidence="9">
    <name type="scientific">Thermorudis peleae</name>
    <dbReference type="NCBI Taxonomy" id="1382356"/>
    <lineage>
        <taxon>Bacteria</taxon>
        <taxon>Pseudomonadati</taxon>
        <taxon>Thermomicrobiota</taxon>
        <taxon>Thermomicrobia</taxon>
        <taxon>Thermomicrobia incertae sedis</taxon>
        <taxon>Thermorudis</taxon>
    </lineage>
</organism>
<keyword evidence="5 7" id="KW-0238">DNA-binding</keyword>
<proteinExistence type="inferred from homology"/>
<keyword evidence="2 7" id="KW-0678">Repressor</keyword>
<dbReference type="GO" id="GO:0045892">
    <property type="term" value="P:negative regulation of DNA-templated transcription"/>
    <property type="evidence" value="ECO:0007669"/>
    <property type="project" value="InterPro"/>
</dbReference>
<evidence type="ECO:0000256" key="6">
    <source>
        <dbReference type="ARBA" id="ARBA00023163"/>
    </source>
</evidence>
<keyword evidence="6 7" id="KW-0804">Transcription</keyword>
<dbReference type="PANTHER" id="PTHR35786">
    <property type="entry name" value="REDOX-SENSING TRANSCRIPTIONAL REPRESSOR REX"/>
    <property type="match status" value="1"/>
</dbReference>
<comment type="similarity">
    <text evidence="7">Belongs to the transcriptional regulatory Rex family.</text>
</comment>
<evidence type="ECO:0000256" key="1">
    <source>
        <dbReference type="ARBA" id="ARBA00022490"/>
    </source>
</evidence>
<dbReference type="NCBIfam" id="NF003989">
    <property type="entry name" value="PRK05472.1-3"/>
    <property type="match status" value="1"/>
</dbReference>
<comment type="subunit">
    <text evidence="7">Homodimer.</text>
</comment>
<dbReference type="InterPro" id="IPR003781">
    <property type="entry name" value="CoA-bd"/>
</dbReference>
<dbReference type="InterPro" id="IPR036390">
    <property type="entry name" value="WH_DNA-bd_sf"/>
</dbReference>
<dbReference type="Gene3D" id="3.40.50.720">
    <property type="entry name" value="NAD(P)-binding Rossmann-like Domain"/>
    <property type="match status" value="1"/>
</dbReference>
<protein>
    <recommendedName>
        <fullName evidence="7">Redox-sensing transcriptional repressor Rex</fullName>
    </recommendedName>
</protein>
<dbReference type="InterPro" id="IPR022876">
    <property type="entry name" value="Tscrpt_rep_Rex"/>
</dbReference>
<name>A0A831X700_9BACT</name>
<evidence type="ECO:0000256" key="2">
    <source>
        <dbReference type="ARBA" id="ARBA00022491"/>
    </source>
</evidence>
<dbReference type="SMART" id="SM00881">
    <property type="entry name" value="CoA_binding"/>
    <property type="match status" value="1"/>
</dbReference>
<dbReference type="InterPro" id="IPR009718">
    <property type="entry name" value="Rex_DNA-bd_C_dom"/>
</dbReference>
<dbReference type="NCBIfam" id="NF003996">
    <property type="entry name" value="PRK05472.2-5"/>
    <property type="match status" value="1"/>
</dbReference>
<dbReference type="PANTHER" id="PTHR35786:SF1">
    <property type="entry name" value="REDOX-SENSING TRANSCRIPTIONAL REPRESSOR REX 1"/>
    <property type="match status" value="1"/>
</dbReference>
<evidence type="ECO:0000256" key="7">
    <source>
        <dbReference type="HAMAP-Rule" id="MF_01131"/>
    </source>
</evidence>
<accession>A0A831X700</accession>
<dbReference type="GO" id="GO:0005737">
    <property type="term" value="C:cytoplasm"/>
    <property type="evidence" value="ECO:0007669"/>
    <property type="project" value="UniProtKB-SubCell"/>
</dbReference>
<evidence type="ECO:0000256" key="4">
    <source>
        <dbReference type="ARBA" id="ARBA00023027"/>
    </source>
</evidence>
<feature type="DNA-binding region" description="H-T-H motif" evidence="7">
    <location>
        <begin position="30"/>
        <end position="69"/>
    </location>
</feature>
<keyword evidence="4 7" id="KW-0520">NAD</keyword>
<dbReference type="SUPFAM" id="SSF46785">
    <property type="entry name" value="Winged helix' DNA-binding domain"/>
    <property type="match status" value="1"/>
</dbReference>
<dbReference type="Gene3D" id="1.10.10.10">
    <property type="entry name" value="Winged helix-like DNA-binding domain superfamily/Winged helix DNA-binding domain"/>
    <property type="match status" value="1"/>
</dbReference>
<dbReference type="HAMAP" id="MF_01131">
    <property type="entry name" value="Rex"/>
    <property type="match status" value="1"/>
</dbReference>
<dbReference type="EMBL" id="DSIY01000097">
    <property type="protein sequence ID" value="HEG90642.1"/>
    <property type="molecule type" value="Genomic_DNA"/>
</dbReference>
<dbReference type="GO" id="GO:0003700">
    <property type="term" value="F:DNA-binding transcription factor activity"/>
    <property type="evidence" value="ECO:0007669"/>
    <property type="project" value="UniProtKB-UniRule"/>
</dbReference>
<dbReference type="GO" id="GO:0003677">
    <property type="term" value="F:DNA binding"/>
    <property type="evidence" value="ECO:0007669"/>
    <property type="project" value="UniProtKB-UniRule"/>
</dbReference>
<dbReference type="InterPro" id="IPR058236">
    <property type="entry name" value="Rex_actinobacterial-type"/>
</dbReference>
<dbReference type="GO" id="GO:0051775">
    <property type="term" value="P:response to redox state"/>
    <property type="evidence" value="ECO:0007669"/>
    <property type="project" value="InterPro"/>
</dbReference>
<dbReference type="NCBIfam" id="NF003995">
    <property type="entry name" value="PRK05472.2-4"/>
    <property type="match status" value="1"/>
</dbReference>
<evidence type="ECO:0000256" key="3">
    <source>
        <dbReference type="ARBA" id="ARBA00023015"/>
    </source>
</evidence>
<feature type="binding site" evidence="7">
    <location>
        <begin position="104"/>
        <end position="109"/>
    </location>
    <ligand>
        <name>NAD(+)</name>
        <dbReference type="ChEBI" id="CHEBI:57540"/>
    </ligand>
</feature>
<evidence type="ECO:0000313" key="9">
    <source>
        <dbReference type="EMBL" id="HEG90642.1"/>
    </source>
</evidence>
<dbReference type="Pfam" id="PF02629">
    <property type="entry name" value="CoA_binding"/>
    <property type="match status" value="1"/>
</dbReference>
<keyword evidence="3 7" id="KW-0805">Transcription regulation</keyword>
<gene>
    <name evidence="7" type="primary">rex</name>
    <name evidence="9" type="ORF">ENP34_04250</name>
</gene>
<keyword evidence="1 7" id="KW-0963">Cytoplasm</keyword>
<dbReference type="NCBIfam" id="NF003992">
    <property type="entry name" value="PRK05472.2-1"/>
    <property type="match status" value="1"/>
</dbReference>
<dbReference type="InterPro" id="IPR036388">
    <property type="entry name" value="WH-like_DNA-bd_sf"/>
</dbReference>
<reference evidence="9" key="1">
    <citation type="journal article" date="2020" name="mSystems">
        <title>Genome- and Community-Level Interaction Insights into Carbon Utilization and Element Cycling Functions of Hydrothermarchaeota in Hydrothermal Sediment.</title>
        <authorList>
            <person name="Zhou Z."/>
            <person name="Liu Y."/>
            <person name="Xu W."/>
            <person name="Pan J."/>
            <person name="Luo Z.H."/>
            <person name="Li M."/>
        </authorList>
    </citation>
    <scope>NUCLEOTIDE SEQUENCE [LARGE SCALE GENOMIC DNA]</scope>
    <source>
        <strain evidence="9">SpSt-210</strain>
    </source>
</reference>
<evidence type="ECO:0000256" key="5">
    <source>
        <dbReference type="ARBA" id="ARBA00023125"/>
    </source>
</evidence>
<dbReference type="InterPro" id="IPR036291">
    <property type="entry name" value="NAD(P)-bd_dom_sf"/>
</dbReference>
<comment type="caution">
    <text evidence="9">The sequence shown here is derived from an EMBL/GenBank/DDBJ whole genome shotgun (WGS) entry which is preliminary data.</text>
</comment>
<comment type="function">
    <text evidence="7">Modulates transcription in response to changes in cellular NADH/NAD(+) redox state.</text>
</comment>